<dbReference type="GO" id="GO:0033785">
    <property type="term" value="F:heptose 7-phosphate kinase activity"/>
    <property type="evidence" value="ECO:0007669"/>
    <property type="project" value="TreeGrafter"/>
</dbReference>
<dbReference type="GO" id="GO:0005829">
    <property type="term" value="C:cytosol"/>
    <property type="evidence" value="ECO:0007669"/>
    <property type="project" value="TreeGrafter"/>
</dbReference>
<dbReference type="InterPro" id="IPR029056">
    <property type="entry name" value="Ribokinase-like"/>
</dbReference>
<evidence type="ECO:0000256" key="1">
    <source>
        <dbReference type="ARBA" id="ARBA00022679"/>
    </source>
</evidence>
<dbReference type="KEGG" id="aoa:dqs_3706"/>
<accession>A1KBH3</accession>
<proteinExistence type="predicted"/>
<evidence type="ECO:0000259" key="3">
    <source>
        <dbReference type="Pfam" id="PF00294"/>
    </source>
</evidence>
<dbReference type="InterPro" id="IPR011611">
    <property type="entry name" value="PfkB_dom"/>
</dbReference>
<organism evidence="4 5">
    <name type="scientific">Azoarcus sp. (strain BH72)</name>
    <dbReference type="NCBI Taxonomy" id="418699"/>
    <lineage>
        <taxon>Bacteria</taxon>
        <taxon>Pseudomonadati</taxon>
        <taxon>Pseudomonadota</taxon>
        <taxon>Betaproteobacteria</taxon>
        <taxon>Rhodocyclales</taxon>
        <taxon>Zoogloeaceae</taxon>
        <taxon>Azoarcus</taxon>
    </lineage>
</organism>
<feature type="domain" description="Carbohydrate kinase PfkB" evidence="3">
    <location>
        <begin position="16"/>
        <end position="306"/>
    </location>
</feature>
<dbReference type="Gene3D" id="3.40.1190.20">
    <property type="match status" value="1"/>
</dbReference>
<dbReference type="RefSeq" id="WP_011767285.1">
    <property type="nucleotide sequence ID" value="NC_008702.1"/>
</dbReference>
<keyword evidence="2" id="KW-0418">Kinase</keyword>
<name>A1KBH3_AZOSB</name>
<dbReference type="EMBL" id="AM406670">
    <property type="protein sequence ID" value="CAL96179.1"/>
    <property type="molecule type" value="Genomic_DNA"/>
</dbReference>
<gene>
    <name evidence="4" type="primary">waaE2</name>
    <name evidence="4" type="ordered locus">azo3563</name>
</gene>
<dbReference type="PANTHER" id="PTHR46969:SF1">
    <property type="entry name" value="BIFUNCTIONAL PROTEIN HLDE"/>
    <property type="match status" value="1"/>
</dbReference>
<evidence type="ECO:0000256" key="2">
    <source>
        <dbReference type="ARBA" id="ARBA00022777"/>
    </source>
</evidence>
<sequence>MSQPLPSSLPDFTRGRVLVVGDVMLDRYWHGSTTRISPEAPVPVVKVEGDEFRAGGAGNVALNAASLGAGAELVGLVGRDEAARLLRERLQAGGVVCRLEEAPQHPTITKLRIISRHQQLIRLDFEDNFAVLESAGIEAAFEAALPGSGAVVLSDYGKGTLAGVGTLVRVARERGLPVVVDPKGTDFARYRGATVITPNLAEFEAVVGHCADEATLVSRGEALRDTLDLDALLVTRSERGMTLLERGHAPLNLPTRARDVFDVTGAGDTVVAVLGAGLACGLTLAEATALANLAAGVVVGKLGTATVSAVELADALRAA</sequence>
<dbReference type="Proteomes" id="UP000002588">
    <property type="component" value="Chromosome"/>
</dbReference>
<protein>
    <submittedName>
        <fullName evidence="4">ADP-heptose synthase</fullName>
        <ecNumber evidence="4">2.7.-.-</ecNumber>
    </submittedName>
</protein>
<dbReference type="eggNOG" id="COG2870">
    <property type="taxonomic scope" value="Bacteria"/>
</dbReference>
<dbReference type="SUPFAM" id="SSF53613">
    <property type="entry name" value="Ribokinase-like"/>
    <property type="match status" value="1"/>
</dbReference>
<dbReference type="KEGG" id="azo:azo3563"/>
<dbReference type="STRING" id="62928.azo3563"/>
<dbReference type="Pfam" id="PF00294">
    <property type="entry name" value="PfkB"/>
    <property type="match status" value="1"/>
</dbReference>
<dbReference type="FunFam" id="3.40.1190.20:FF:000002">
    <property type="entry name" value="Bifunctional protein HldE"/>
    <property type="match status" value="1"/>
</dbReference>
<evidence type="ECO:0000313" key="5">
    <source>
        <dbReference type="Proteomes" id="UP000002588"/>
    </source>
</evidence>
<dbReference type="GO" id="GO:0033786">
    <property type="term" value="F:heptose-1-phosphate adenylyltransferase activity"/>
    <property type="evidence" value="ECO:0007669"/>
    <property type="project" value="TreeGrafter"/>
</dbReference>
<reference evidence="4 5" key="1">
    <citation type="journal article" date="2006" name="Nat. Biotechnol.">
        <title>Complete genome of the mutualistic, N2-fixing grass endophyte Azoarcus sp. strain BH72.</title>
        <authorList>
            <person name="Krause A."/>
            <person name="Ramakumar A."/>
            <person name="Bartels D."/>
            <person name="Battistoni F."/>
            <person name="Bekel T."/>
            <person name="Boch J."/>
            <person name="Boehm M."/>
            <person name="Friedrich F."/>
            <person name="Hurek T."/>
            <person name="Krause L."/>
            <person name="Linke B."/>
            <person name="McHardy A.C."/>
            <person name="Sarkar A."/>
            <person name="Schneiker S."/>
            <person name="Syed A.A."/>
            <person name="Thauer R."/>
            <person name="Vorhoelter F.-J."/>
            <person name="Weidner S."/>
            <person name="Puehler A."/>
            <person name="Reinhold-Hurek B."/>
            <person name="Kaiser O."/>
            <person name="Goesmann A."/>
        </authorList>
    </citation>
    <scope>NUCLEOTIDE SEQUENCE [LARGE SCALE GENOMIC DNA]</scope>
    <source>
        <strain evidence="4 5">BH72</strain>
    </source>
</reference>
<dbReference type="GO" id="GO:0016773">
    <property type="term" value="F:phosphotransferase activity, alcohol group as acceptor"/>
    <property type="evidence" value="ECO:0007669"/>
    <property type="project" value="InterPro"/>
</dbReference>
<dbReference type="InterPro" id="IPR011913">
    <property type="entry name" value="RfaE_dom_I"/>
</dbReference>
<dbReference type="HOGENOM" id="CLU_021150_0_1_4"/>
<keyword evidence="1 4" id="KW-0808">Transferase</keyword>
<dbReference type="NCBIfam" id="TIGR02198">
    <property type="entry name" value="rfaE_dom_I"/>
    <property type="match status" value="1"/>
</dbReference>
<keyword evidence="5" id="KW-1185">Reference proteome</keyword>
<dbReference type="AlphaFoldDB" id="A1KBH3"/>
<dbReference type="PANTHER" id="PTHR46969">
    <property type="entry name" value="BIFUNCTIONAL PROTEIN HLDE"/>
    <property type="match status" value="1"/>
</dbReference>
<dbReference type="CDD" id="cd01172">
    <property type="entry name" value="RfaE_like"/>
    <property type="match status" value="1"/>
</dbReference>
<evidence type="ECO:0000313" key="4">
    <source>
        <dbReference type="EMBL" id="CAL96179.1"/>
    </source>
</evidence>
<dbReference type="EC" id="2.7.-.-" evidence="4"/>